<dbReference type="Gene3D" id="2.60.40.3440">
    <property type="match status" value="2"/>
</dbReference>
<dbReference type="AlphaFoldDB" id="A0A316DJP3"/>
<dbReference type="Pfam" id="PF13585">
    <property type="entry name" value="CHU_C"/>
    <property type="match status" value="1"/>
</dbReference>
<dbReference type="Proteomes" id="UP000245667">
    <property type="component" value="Unassembled WGS sequence"/>
</dbReference>
<feature type="region of interest" description="Disordered" evidence="1">
    <location>
        <begin position="1"/>
        <end position="44"/>
    </location>
</feature>
<evidence type="ECO:0000256" key="1">
    <source>
        <dbReference type="SAM" id="MobiDB-lite"/>
    </source>
</evidence>
<dbReference type="RefSeq" id="WP_146197900.1">
    <property type="nucleotide sequence ID" value="NZ_QGGQ01000020.1"/>
</dbReference>
<dbReference type="OrthoDB" id="9805017at2"/>
<organism evidence="2 3">
    <name type="scientific">Maribacter polysiphoniae</name>
    <dbReference type="NCBI Taxonomy" id="429344"/>
    <lineage>
        <taxon>Bacteria</taxon>
        <taxon>Pseudomonadati</taxon>
        <taxon>Bacteroidota</taxon>
        <taxon>Flavobacteriia</taxon>
        <taxon>Flavobacteriales</taxon>
        <taxon>Flavobacteriaceae</taxon>
        <taxon>Maribacter</taxon>
    </lineage>
</organism>
<gene>
    <name evidence="2" type="ORF">LX92_04409</name>
</gene>
<reference evidence="2 3" key="1">
    <citation type="submission" date="2018-05" db="EMBL/GenBank/DDBJ databases">
        <title>Genomic Encyclopedia of Archaeal and Bacterial Type Strains, Phase II (KMG-II): from individual species to whole genera.</title>
        <authorList>
            <person name="Goeker M."/>
        </authorList>
    </citation>
    <scope>NUCLEOTIDE SEQUENCE [LARGE SCALE GENOMIC DNA]</scope>
    <source>
        <strain evidence="2 3">DSM 23514</strain>
    </source>
</reference>
<feature type="non-terminal residue" evidence="2">
    <location>
        <position position="1"/>
    </location>
</feature>
<feature type="compositionally biased region" description="Acidic residues" evidence="1">
    <location>
        <begin position="8"/>
        <end position="37"/>
    </location>
</feature>
<dbReference type="EMBL" id="QGGQ01000020">
    <property type="protein sequence ID" value="PWK17856.1"/>
    <property type="molecule type" value="Genomic_DNA"/>
</dbReference>
<sequence>EDVNYRDLDDDGDGIDTPNEDADTDGDPTNDDTDNDGTPDYLDPTNDLLDVIDDMVATETNTPLTIDILDNDMGIPENGTLTVTNPENGIIVINDGGTPDDPSDDTVTYTPNTDFEGTDSFDYTVCDAQGNCDTATVTIEVGTAPELDAVDDMASTEMDTPVDVDVLSNDSGIPDIDTLTVGNPSDGTVVINDGGTPDDPNDDTVTYTPNDGFVGSDSFEYTICDAFGNCDTATVTVTVGTPVSVIVAVDDDYSGTSIDGTEGGLVSNANVFDNDTLNGESLNPDDVIFTVTATEALNINPDGTIEVVPGTTEGTYTIEYSICEIANPSNCDTAIVTIQVSVAEEDSILVNQMVTPNGDGKNDFLFIKGVRNARNNSLKIFNRWGVAVYEGRDYNNQNNVFVGKSKGRSTVSEGEYLPSGIYFYIFEYQNGNSKNNTESGYIYVSK</sequence>
<proteinExistence type="predicted"/>
<name>A0A316DJP3_9FLAO</name>
<accession>A0A316DJP3</accession>
<comment type="caution">
    <text evidence="2">The sequence shown here is derived from an EMBL/GenBank/DDBJ whole genome shotgun (WGS) entry which is preliminary data.</text>
</comment>
<evidence type="ECO:0000313" key="3">
    <source>
        <dbReference type="Proteomes" id="UP000245667"/>
    </source>
</evidence>
<protein>
    <submittedName>
        <fullName evidence="2">Gliding motility-associated-like protein</fullName>
    </submittedName>
</protein>
<dbReference type="InterPro" id="IPR026341">
    <property type="entry name" value="T9SS_type_B"/>
</dbReference>
<evidence type="ECO:0000313" key="2">
    <source>
        <dbReference type="EMBL" id="PWK17856.1"/>
    </source>
</evidence>
<dbReference type="NCBIfam" id="TIGR04131">
    <property type="entry name" value="Bac_Flav_CTERM"/>
    <property type="match status" value="1"/>
</dbReference>
<dbReference type="Pfam" id="PF17963">
    <property type="entry name" value="Big_9"/>
    <property type="match status" value="2"/>
</dbReference>